<comment type="caution">
    <text evidence="1">The sequence shown here is derived from an EMBL/GenBank/DDBJ whole genome shotgun (WGS) entry which is preliminary data.</text>
</comment>
<sequence>MKTWTLRISLALLGLLAIVGIIFSFGAVQELTFLKEGSVNGFKIDDSYSDHKSGLGDPSFHTEDTSSRWQLVDTKQNITNGTFEATEDPNIFLLKDTEGNEYGVAHLAYASGKGDQGCLYLKNKSGTALFDKVSKHSKFYEIRGKDVVTVYS</sequence>
<evidence type="ECO:0000313" key="2">
    <source>
        <dbReference type="Proteomes" id="UP000183687"/>
    </source>
</evidence>
<evidence type="ECO:0000313" key="1">
    <source>
        <dbReference type="EMBL" id="SEB56571.1"/>
    </source>
</evidence>
<accession>A0AB38A5Y5</accession>
<reference evidence="1 2" key="1">
    <citation type="submission" date="2016-10" db="EMBL/GenBank/DDBJ databases">
        <authorList>
            <person name="Varghese N."/>
            <person name="Submissions S."/>
        </authorList>
    </citation>
    <scope>NUCLEOTIDE SEQUENCE [LARGE SCALE GENOMIC DNA]</scope>
    <source>
        <strain evidence="1 2">DSM 20586</strain>
    </source>
</reference>
<dbReference type="EMBL" id="FNSH01000001">
    <property type="protein sequence ID" value="SEB56571.1"/>
    <property type="molecule type" value="Genomic_DNA"/>
</dbReference>
<gene>
    <name evidence="1" type="ORF">SAMN04489746_0618</name>
</gene>
<name>A0AB38A5Y5_9ACTN</name>
<protein>
    <submittedName>
        <fullName evidence="1">Uncharacterized protein</fullName>
    </submittedName>
</protein>
<dbReference type="RefSeq" id="WP_002563282.1">
    <property type="nucleotide sequence ID" value="NZ_CALJSN010000006.1"/>
</dbReference>
<organism evidence="1 2">
    <name type="scientific">Atopobium minutum</name>
    <dbReference type="NCBI Taxonomy" id="1381"/>
    <lineage>
        <taxon>Bacteria</taxon>
        <taxon>Bacillati</taxon>
        <taxon>Actinomycetota</taxon>
        <taxon>Coriobacteriia</taxon>
        <taxon>Coriobacteriales</taxon>
        <taxon>Atopobiaceae</taxon>
        <taxon>Atopobium</taxon>
    </lineage>
</organism>
<proteinExistence type="predicted"/>
<dbReference type="Proteomes" id="UP000183687">
    <property type="component" value="Unassembled WGS sequence"/>
</dbReference>
<dbReference type="AlphaFoldDB" id="A0AB38A5Y5"/>